<dbReference type="HAMAP" id="MF_00484">
    <property type="entry name" value="Glycogen_synth"/>
    <property type="match status" value="1"/>
</dbReference>
<feature type="domain" description="Glycosyl transferase family 1" evidence="9">
    <location>
        <begin position="295"/>
        <end position="454"/>
    </location>
</feature>
<evidence type="ECO:0000256" key="3">
    <source>
        <dbReference type="ARBA" id="ARBA00004964"/>
    </source>
</evidence>
<comment type="similarity">
    <text evidence="4 8">Belongs to the glycosyltransferase 1 family. Bacterial/plant glycogen synthase subfamily.</text>
</comment>
<dbReference type="InterPro" id="IPR011835">
    <property type="entry name" value="GS/SS"/>
</dbReference>
<evidence type="ECO:0000256" key="7">
    <source>
        <dbReference type="ARBA" id="ARBA00023056"/>
    </source>
</evidence>
<feature type="domain" description="Starch synthase catalytic" evidence="10">
    <location>
        <begin position="7"/>
        <end position="239"/>
    </location>
</feature>
<dbReference type="InterPro" id="IPR001296">
    <property type="entry name" value="Glyco_trans_1"/>
</dbReference>
<dbReference type="NCBIfam" id="TIGR02095">
    <property type="entry name" value="glgA"/>
    <property type="match status" value="1"/>
</dbReference>
<dbReference type="NCBIfam" id="NF001899">
    <property type="entry name" value="PRK00654.1-2"/>
    <property type="match status" value="1"/>
</dbReference>
<feature type="binding site" evidence="8">
    <location>
        <position position="18"/>
    </location>
    <ligand>
        <name>ADP-alpha-D-glucose</name>
        <dbReference type="ChEBI" id="CHEBI:57498"/>
    </ligand>
</feature>
<organism evidence="11 12">
    <name type="scientific">Bordetella genomosp. 7</name>
    <dbReference type="NCBI Taxonomy" id="1416805"/>
    <lineage>
        <taxon>Bacteria</taxon>
        <taxon>Pseudomonadati</taxon>
        <taxon>Pseudomonadota</taxon>
        <taxon>Betaproteobacteria</taxon>
        <taxon>Burkholderiales</taxon>
        <taxon>Alcaligenaceae</taxon>
        <taxon>Bordetella</taxon>
    </lineage>
</organism>
<evidence type="ECO:0000313" key="12">
    <source>
        <dbReference type="Proteomes" id="UP000216947"/>
    </source>
</evidence>
<dbReference type="Pfam" id="PF00534">
    <property type="entry name" value="Glycos_transf_1"/>
    <property type="match status" value="1"/>
</dbReference>
<dbReference type="AlphaFoldDB" id="A0A261RBY5"/>
<accession>A0A261RBY5</accession>
<dbReference type="Gene3D" id="3.40.50.2000">
    <property type="entry name" value="Glycogen Phosphorylase B"/>
    <property type="match status" value="2"/>
</dbReference>
<keyword evidence="5 8" id="KW-0328">Glycosyltransferase</keyword>
<keyword evidence="6 8" id="KW-0808">Transferase</keyword>
<dbReference type="GO" id="GO:0004373">
    <property type="term" value="F:alpha-1,4-glucan glucosyltransferase (UDP-glucose donor) activity"/>
    <property type="evidence" value="ECO:0007669"/>
    <property type="project" value="InterPro"/>
</dbReference>
<comment type="catalytic activity">
    <reaction evidence="1 8">
        <text>[(1-&gt;4)-alpha-D-glucosyl](n) + ADP-alpha-D-glucose = [(1-&gt;4)-alpha-D-glucosyl](n+1) + ADP + H(+)</text>
        <dbReference type="Rhea" id="RHEA:18189"/>
        <dbReference type="Rhea" id="RHEA-COMP:9584"/>
        <dbReference type="Rhea" id="RHEA-COMP:9587"/>
        <dbReference type="ChEBI" id="CHEBI:15378"/>
        <dbReference type="ChEBI" id="CHEBI:15444"/>
        <dbReference type="ChEBI" id="CHEBI:57498"/>
        <dbReference type="ChEBI" id="CHEBI:456216"/>
        <dbReference type="EC" id="2.4.1.21"/>
    </reaction>
</comment>
<evidence type="ECO:0000256" key="2">
    <source>
        <dbReference type="ARBA" id="ARBA00002764"/>
    </source>
</evidence>
<dbReference type="PANTHER" id="PTHR45825:SF11">
    <property type="entry name" value="ALPHA AMYLASE DOMAIN-CONTAINING PROTEIN"/>
    <property type="match status" value="1"/>
</dbReference>
<dbReference type="PANTHER" id="PTHR45825">
    <property type="entry name" value="GRANULE-BOUND STARCH SYNTHASE 1, CHLOROPLASTIC/AMYLOPLASTIC"/>
    <property type="match status" value="1"/>
</dbReference>
<dbReference type="SUPFAM" id="SSF53756">
    <property type="entry name" value="UDP-Glycosyltransferase/glycogen phosphorylase"/>
    <property type="match status" value="1"/>
</dbReference>
<evidence type="ECO:0000256" key="8">
    <source>
        <dbReference type="HAMAP-Rule" id="MF_00484"/>
    </source>
</evidence>
<dbReference type="Proteomes" id="UP000216947">
    <property type="component" value="Unassembled WGS sequence"/>
</dbReference>
<protein>
    <recommendedName>
        <fullName evidence="8">Glycogen synthase</fullName>
        <ecNumber evidence="8">2.4.1.21</ecNumber>
    </recommendedName>
    <alternativeName>
        <fullName evidence="8">Starch [bacterial glycogen] synthase</fullName>
    </alternativeName>
</protein>
<reference evidence="12" key="1">
    <citation type="submission" date="2017-05" db="EMBL/GenBank/DDBJ databases">
        <title>Complete and WGS of Bordetella genogroups.</title>
        <authorList>
            <person name="Spilker T."/>
            <person name="Lipuma J."/>
        </authorList>
    </citation>
    <scope>NUCLEOTIDE SEQUENCE [LARGE SCALE GENOMIC DNA]</scope>
    <source>
        <strain evidence="12">AU18089</strain>
    </source>
</reference>
<evidence type="ECO:0000259" key="9">
    <source>
        <dbReference type="Pfam" id="PF00534"/>
    </source>
</evidence>
<evidence type="ECO:0000256" key="1">
    <source>
        <dbReference type="ARBA" id="ARBA00001478"/>
    </source>
</evidence>
<dbReference type="EMBL" id="NEVK01000004">
    <property type="protein sequence ID" value="OZI22505.1"/>
    <property type="molecule type" value="Genomic_DNA"/>
</dbReference>
<dbReference type="Pfam" id="PF08323">
    <property type="entry name" value="Glyco_transf_5"/>
    <property type="match status" value="1"/>
</dbReference>
<evidence type="ECO:0000256" key="4">
    <source>
        <dbReference type="ARBA" id="ARBA00010281"/>
    </source>
</evidence>
<comment type="caution">
    <text evidence="11">The sequence shown here is derived from an EMBL/GenBank/DDBJ whole genome shotgun (WGS) entry which is preliminary data.</text>
</comment>
<dbReference type="UniPathway" id="UPA00164"/>
<comment type="function">
    <text evidence="2 8">Synthesizes alpha-1,4-glucan chains using ADP-glucose.</text>
</comment>
<keyword evidence="7 8" id="KW-0320">Glycogen biosynthesis</keyword>
<dbReference type="CDD" id="cd03791">
    <property type="entry name" value="GT5_Glycogen_synthase_DULL1-like"/>
    <property type="match status" value="1"/>
</dbReference>
<evidence type="ECO:0000256" key="5">
    <source>
        <dbReference type="ARBA" id="ARBA00022676"/>
    </source>
</evidence>
<proteinExistence type="inferred from homology"/>
<dbReference type="InterPro" id="IPR013534">
    <property type="entry name" value="Starch_synth_cat_dom"/>
</dbReference>
<dbReference type="GO" id="GO:0009011">
    <property type="term" value="F:alpha-1,4-glucan glucosyltransferase (ADP-glucose donor) activity"/>
    <property type="evidence" value="ECO:0007669"/>
    <property type="project" value="UniProtKB-UniRule"/>
</dbReference>
<dbReference type="EC" id="2.4.1.21" evidence="8"/>
<dbReference type="GO" id="GO:0005978">
    <property type="term" value="P:glycogen biosynthetic process"/>
    <property type="evidence" value="ECO:0007669"/>
    <property type="project" value="UniProtKB-UniRule"/>
</dbReference>
<evidence type="ECO:0000313" key="11">
    <source>
        <dbReference type="EMBL" id="OZI22505.1"/>
    </source>
</evidence>
<name>A0A261RBY5_9BORD</name>
<keyword evidence="12" id="KW-1185">Reference proteome</keyword>
<sequence length="521" mass="55474">MARIRSLMVTSEAYPLAKSGGLGDAVTGLARALSRAGTDVSVLLPAYRGVLERVAGVRHIAHLAGMPGGEATLVAALCPETGLPLYLLCNDALYDRPGLYLDEEGQPYADNALRFAALSHAAVRLAGGLPGARSPDILHAQDWHAGLVPLLVRAAGLRYVKTVITVHNLAFQGVFPLACARELGIPQAYCTDDGARFYDQLSFLKAGLRYADRITTVSRNYAREILTPKFGCGLDPLLRARESDLLATPNGIDDRLWNPATDPYLGRHCYSARNPAKKARAKAALQKAFGLAVDVSSPLLAMGSRLTEQKMADVAIQALPQALQRHAGLQVAVIGRGEARYEHALTEIAARYPGRCTVRIGYDEATAHRLHAGADMLLHGSRFEPFGLTPLYAMRYGTVPIGSRVGGMADTIVDPGAPGADQAMLAATGILFDGDGADDMGAAIDRALRLYAQPAVWQSMQRNGMACDFSWNSAVEPYVALFESLAGKVPRGQVPAPALRPTPVPAYAGRSLDGIAVPAAY</sequence>
<gene>
    <name evidence="8" type="primary">glgA</name>
    <name evidence="11" type="ORF">CAL19_08210</name>
</gene>
<comment type="pathway">
    <text evidence="3 8">Glycan biosynthesis; glycogen biosynthesis.</text>
</comment>
<evidence type="ECO:0000259" key="10">
    <source>
        <dbReference type="Pfam" id="PF08323"/>
    </source>
</evidence>
<evidence type="ECO:0000256" key="6">
    <source>
        <dbReference type="ARBA" id="ARBA00022679"/>
    </source>
</evidence>
<dbReference type="RefSeq" id="WP_094796523.1">
    <property type="nucleotide sequence ID" value="NZ_NEVK01000004.1"/>
</dbReference>